<comment type="caution">
    <text evidence="2">The sequence shown here is derived from an EMBL/GenBank/DDBJ whole genome shotgun (WGS) entry which is preliminary data.</text>
</comment>
<reference evidence="2 3" key="1">
    <citation type="submission" date="2020-07" db="EMBL/GenBank/DDBJ databases">
        <title>Endozoicomonas sp. nov., isolated from sediment.</title>
        <authorList>
            <person name="Gu T."/>
        </authorList>
    </citation>
    <scope>NUCLEOTIDE SEQUENCE [LARGE SCALE GENOMIC DNA]</scope>
    <source>
        <strain evidence="2 3">SM1973</strain>
    </source>
</reference>
<dbReference type="Proteomes" id="UP000569732">
    <property type="component" value="Unassembled WGS sequence"/>
</dbReference>
<dbReference type="GO" id="GO:0016787">
    <property type="term" value="F:hydrolase activity"/>
    <property type="evidence" value="ECO:0007669"/>
    <property type="project" value="UniProtKB-KW"/>
</dbReference>
<dbReference type="EMBL" id="JACCKB010000206">
    <property type="protein sequence ID" value="NYZ69971.1"/>
    <property type="molecule type" value="Genomic_DNA"/>
</dbReference>
<dbReference type="RefSeq" id="WP_180571924.1">
    <property type="nucleotide sequence ID" value="NZ_JACCKB010000206.1"/>
</dbReference>
<keyword evidence="3" id="KW-1185">Reference proteome</keyword>
<dbReference type="InterPro" id="IPR011105">
    <property type="entry name" value="Cell_wall_hydrolase_SleB"/>
</dbReference>
<feature type="domain" description="Cell wall hydrolase SleB" evidence="1">
    <location>
        <begin position="38"/>
        <end position="105"/>
    </location>
</feature>
<protein>
    <submittedName>
        <fullName evidence="2">Cell wall hydrolase</fullName>
    </submittedName>
</protein>
<accession>A0A853IIS6</accession>
<organism evidence="2 3">
    <name type="scientific">Spartinivicinus marinus</name>
    <dbReference type="NCBI Taxonomy" id="2994442"/>
    <lineage>
        <taxon>Bacteria</taxon>
        <taxon>Pseudomonadati</taxon>
        <taxon>Pseudomonadota</taxon>
        <taxon>Gammaproteobacteria</taxon>
        <taxon>Oceanospirillales</taxon>
        <taxon>Zooshikellaceae</taxon>
        <taxon>Spartinivicinus</taxon>
    </lineage>
</organism>
<gene>
    <name evidence="2" type="ORF">H0A36_28565</name>
</gene>
<sequence>MHLTLFSLLFLLTACTTNPPPTEELKCLALNIYHEARGEGLMGMLAVGEVTINRVYDKKWPNSICSVVYQDKQFSWTHDQLTDSMEEEEAKHLSQLVAKLILSGVKLNLTK</sequence>
<dbReference type="Gene3D" id="1.10.10.2520">
    <property type="entry name" value="Cell wall hydrolase SleB, domain 1"/>
    <property type="match status" value="1"/>
</dbReference>
<dbReference type="AlphaFoldDB" id="A0A853IIS6"/>
<dbReference type="Pfam" id="PF07486">
    <property type="entry name" value="Hydrolase_2"/>
    <property type="match status" value="1"/>
</dbReference>
<dbReference type="InterPro" id="IPR042047">
    <property type="entry name" value="SleB_dom1"/>
</dbReference>
<evidence type="ECO:0000259" key="1">
    <source>
        <dbReference type="Pfam" id="PF07486"/>
    </source>
</evidence>
<evidence type="ECO:0000313" key="3">
    <source>
        <dbReference type="Proteomes" id="UP000569732"/>
    </source>
</evidence>
<name>A0A853IIS6_9GAMM</name>
<feature type="non-terminal residue" evidence="2">
    <location>
        <position position="111"/>
    </location>
</feature>
<proteinExistence type="predicted"/>
<keyword evidence="2" id="KW-0378">Hydrolase</keyword>
<evidence type="ECO:0000313" key="2">
    <source>
        <dbReference type="EMBL" id="NYZ69971.1"/>
    </source>
</evidence>